<organism evidence="3 4">
    <name type="scientific">Purpureocillium lilacinum</name>
    <name type="common">Paecilomyces lilacinus</name>
    <dbReference type="NCBI Taxonomy" id="33203"/>
    <lineage>
        <taxon>Eukaryota</taxon>
        <taxon>Fungi</taxon>
        <taxon>Dikarya</taxon>
        <taxon>Ascomycota</taxon>
        <taxon>Pezizomycotina</taxon>
        <taxon>Sordariomycetes</taxon>
        <taxon>Hypocreomycetidae</taxon>
        <taxon>Hypocreales</taxon>
        <taxon>Ophiocordycipitaceae</taxon>
        <taxon>Purpureocillium</taxon>
    </lineage>
</organism>
<proteinExistence type="predicted"/>
<evidence type="ECO:0000313" key="3">
    <source>
        <dbReference type="EMBL" id="KAK4081904.1"/>
    </source>
</evidence>
<dbReference type="PANTHER" id="PTHR43662:SF11">
    <property type="entry name" value="WSC DOMAIN-CONTAINING PROTEIN"/>
    <property type="match status" value="1"/>
</dbReference>
<dbReference type="Proteomes" id="UP001287286">
    <property type="component" value="Unassembled WGS sequence"/>
</dbReference>
<keyword evidence="1" id="KW-0812">Transmembrane</keyword>
<evidence type="ECO:0000256" key="1">
    <source>
        <dbReference type="SAM" id="Phobius"/>
    </source>
</evidence>
<evidence type="ECO:0000259" key="2">
    <source>
        <dbReference type="Pfam" id="PF09362"/>
    </source>
</evidence>
<dbReference type="EMBL" id="JAWRVI010000070">
    <property type="protein sequence ID" value="KAK4081904.1"/>
    <property type="molecule type" value="Genomic_DNA"/>
</dbReference>
<reference evidence="3 4" key="1">
    <citation type="journal article" date="2024" name="Microbiol. Resour. Announc.">
        <title>Genome annotations for the ascomycete fungi Trichoderma harzianum, Trichoderma aggressivum, and Purpureocillium lilacinum.</title>
        <authorList>
            <person name="Beijen E.P.W."/>
            <person name="Ohm R.A."/>
        </authorList>
    </citation>
    <scope>NUCLEOTIDE SEQUENCE [LARGE SCALE GENOMIC DNA]</scope>
    <source>
        <strain evidence="3 4">CBS 150709</strain>
    </source>
</reference>
<keyword evidence="1" id="KW-0472">Membrane</keyword>
<evidence type="ECO:0000313" key="4">
    <source>
        <dbReference type="Proteomes" id="UP001287286"/>
    </source>
</evidence>
<sequence>MRPSSEGSEAPIYAYMGCELNNGLSMVGAMSAVWVSRKGATIFIVSYVLACFILSTELLYFPRHVDSVQIWSQDTATADAVLRKPVNTTRNLHANGGWLDEVLWVANTDNKDDLRYLDDIIKSNPTVHRKLEIPGEKLWVYSYYKIWQRLERGKYYVKIDDDIVWMADDAIPRLVIRKMKHSTDLVVSANIINNPPLGFLHYHMGALHPYFPDTSTLVDLHNAAIPWKPSSYPTWEGPASYTWTADQNPPHKGHRWLRVKEENMMSQTPAAELKYEVWGTSYESWAIAAQVHYSLLENIEKNELELYKFRAWTMHGDRIRINFMCFYADDILDTDVASWPKDKGDEDMIVLELPMRLNRYVTQHYSVDADTEWDRLPRLTNAGSLGYMLRNLDLMPTDSVRLNVKDTTDLDSFGFHVYLSIGVILKTCLDFSSVLGCPSSSKRVPIHHSQGSDLHAAMKLTLLALIASLSVSNATITKDKRTFAVLRFTNKQLTIGRADPIVNPGGPSPHLHHVLGGSAFSVNATGNDLQGSKCSTAKVKGDNSAYWFPSLFFRDPKSGKYESVEIYYAQVYYFFEPTNDQTKAFPLGLNMVVGDAMTRSPPRGGATGNLDPSKGPVNPVQWTCPRKSYVPPSWQATSDGTKAGIPNIHNKAEGAGFPDANCDEFASPLRADVHFPSCYNPDAGLTNFRNNMAYPTNTGDGKLDCPKGWIHVPHLFFEVYWNTPLFGNRWEPGKGKQPFVLANGDATGYSLHGDFLSGWDESLLQHVIDTCDAGTLGMDKCSGLYYGVNNDDACTIPSPVSEAISGVMDALPGNNPISGWFYGPA</sequence>
<name>A0ABR0BJH1_PURLI</name>
<accession>A0ABR0BJH1</accession>
<protein>
    <recommendedName>
        <fullName evidence="2">DUF1996 domain-containing protein</fullName>
    </recommendedName>
</protein>
<dbReference type="PANTHER" id="PTHR43662">
    <property type="match status" value="1"/>
</dbReference>
<keyword evidence="4" id="KW-1185">Reference proteome</keyword>
<feature type="transmembrane region" description="Helical" evidence="1">
    <location>
        <begin position="12"/>
        <end position="35"/>
    </location>
</feature>
<feature type="domain" description="DUF1996" evidence="2">
    <location>
        <begin position="499"/>
        <end position="759"/>
    </location>
</feature>
<gene>
    <name evidence="3" type="ORF">Purlil1_11496</name>
</gene>
<feature type="transmembrane region" description="Helical" evidence="1">
    <location>
        <begin position="42"/>
        <end position="61"/>
    </location>
</feature>
<dbReference type="InterPro" id="IPR018535">
    <property type="entry name" value="DUF1996"/>
</dbReference>
<keyword evidence="1" id="KW-1133">Transmembrane helix</keyword>
<dbReference type="Pfam" id="PF09362">
    <property type="entry name" value="DUF1996"/>
    <property type="match status" value="1"/>
</dbReference>
<comment type="caution">
    <text evidence="3">The sequence shown here is derived from an EMBL/GenBank/DDBJ whole genome shotgun (WGS) entry which is preliminary data.</text>
</comment>